<comment type="caution">
    <text evidence="1">The sequence shown here is derived from an EMBL/GenBank/DDBJ whole genome shotgun (WGS) entry which is preliminary data.</text>
</comment>
<keyword evidence="2" id="KW-1185">Reference proteome</keyword>
<dbReference type="Proteomes" id="UP001061999">
    <property type="component" value="Unassembled WGS sequence"/>
</dbReference>
<reference evidence="1" key="1">
    <citation type="submission" date="2022-07" db="EMBL/GenBank/DDBJ databases">
        <title>Pseudomonas agronomica sp. nov.: a novel bacterium with biotechnological application in the synthesis of biofertilizers from valorized agricultural residues.</title>
        <authorList>
            <person name="Robas M."/>
            <person name="Fernandez V.M."/>
            <person name="Luna L."/>
            <person name="Provanza A."/>
            <person name="Jimenez P.A."/>
        </authorList>
    </citation>
    <scope>NUCLEOTIDE SEQUENCE</scope>
    <source>
        <strain evidence="1">SAICEU22T</strain>
    </source>
</reference>
<gene>
    <name evidence="1" type="ORF">OC610_04245</name>
</gene>
<dbReference type="EMBL" id="JAOSHO010000025">
    <property type="protein sequence ID" value="MCW1243604.1"/>
    <property type="molecule type" value="Genomic_DNA"/>
</dbReference>
<organism evidence="1 2">
    <name type="scientific">Pseudomonas agronomica</name>
    <dbReference type="NCBI Taxonomy" id="2979328"/>
    <lineage>
        <taxon>Bacteria</taxon>
        <taxon>Pseudomonadati</taxon>
        <taxon>Pseudomonadota</taxon>
        <taxon>Gammaproteobacteria</taxon>
        <taxon>Pseudomonadales</taxon>
        <taxon>Pseudomonadaceae</taxon>
        <taxon>Pseudomonas</taxon>
    </lineage>
</organism>
<dbReference type="RefSeq" id="WP_264426661.1">
    <property type="nucleotide sequence ID" value="NZ_JAOSHO010000025.1"/>
</dbReference>
<protein>
    <submittedName>
        <fullName evidence="1">Uncharacterized protein</fullName>
    </submittedName>
</protein>
<name>A0ABT3F3F3_9PSED</name>
<accession>A0ABT3F3F3</accession>
<evidence type="ECO:0000313" key="1">
    <source>
        <dbReference type="EMBL" id="MCW1243604.1"/>
    </source>
</evidence>
<sequence length="81" mass="9010">MNHKIMGVIDGDDFASYETALVINDRELATIMNWTGQEEQLYDYELTASQIKELEAACSIILPRNLVLYLTTSGNQPGGKS</sequence>
<proteinExistence type="predicted"/>
<evidence type="ECO:0000313" key="2">
    <source>
        <dbReference type="Proteomes" id="UP001061999"/>
    </source>
</evidence>